<sequence>MFGDLTTARRIAVLVPGMSNRLDNFWRGTGSVRRRSPAVQAADLHRAGDGAAVIAWLGYDAPQTWREAAREDRAEAGADSLVRFVTGLVTVRPDATITLLGHSYGSTVIGRAAGRLPRQVTDIAVFGSPGVGADTAAGLGTSARVWAGLSTRDWVRRIPAVRAFGLGHGHRPTDPAFGARVFATLDVAGHDHYLEPGTDSLAALARITEGGA</sequence>
<comment type="caution">
    <text evidence="2">The sequence shown here is derived from an EMBL/GenBank/DDBJ whole genome shotgun (WGS) entry which is preliminary data.</text>
</comment>
<dbReference type="InterPro" id="IPR029058">
    <property type="entry name" value="AB_hydrolase_fold"/>
</dbReference>
<evidence type="ECO:0000313" key="2">
    <source>
        <dbReference type="EMBL" id="MCO8273793.1"/>
    </source>
</evidence>
<proteinExistence type="predicted"/>
<dbReference type="Pfam" id="PF06259">
    <property type="entry name" value="Abhydrolase_8"/>
    <property type="match status" value="1"/>
</dbReference>
<dbReference type="InterPro" id="IPR010427">
    <property type="entry name" value="DUF1023"/>
</dbReference>
<dbReference type="SUPFAM" id="SSF53474">
    <property type="entry name" value="alpha/beta-Hydrolases"/>
    <property type="match status" value="1"/>
</dbReference>
<gene>
    <name evidence="2" type="ORF">M1L60_24655</name>
</gene>
<dbReference type="EMBL" id="JAMYJR010000027">
    <property type="protein sequence ID" value="MCO8273793.1"/>
    <property type="molecule type" value="Genomic_DNA"/>
</dbReference>
<feature type="domain" description="DUF1023" evidence="1">
    <location>
        <begin position="2"/>
        <end position="161"/>
    </location>
</feature>
<keyword evidence="2" id="KW-0378">Hydrolase</keyword>
<dbReference type="Proteomes" id="UP001523369">
    <property type="component" value="Unassembled WGS sequence"/>
</dbReference>
<accession>A0ABT1DTF4</accession>
<reference evidence="2 3" key="1">
    <citation type="submission" date="2022-06" db="EMBL/GenBank/DDBJ databases">
        <title>New Species of the Genus Actinoplanes, ActinopZanes ferrugineus.</title>
        <authorList>
            <person name="Ding P."/>
        </authorList>
    </citation>
    <scope>NUCLEOTIDE SEQUENCE [LARGE SCALE GENOMIC DNA]</scope>
    <source>
        <strain evidence="2 3">TRM88003</strain>
    </source>
</reference>
<dbReference type="Gene3D" id="3.40.50.1820">
    <property type="entry name" value="alpha/beta hydrolase"/>
    <property type="match status" value="1"/>
</dbReference>
<evidence type="ECO:0000313" key="3">
    <source>
        <dbReference type="Proteomes" id="UP001523369"/>
    </source>
</evidence>
<organism evidence="2 3">
    <name type="scientific">Paractinoplanes aksuensis</name>
    <dbReference type="NCBI Taxonomy" id="2939490"/>
    <lineage>
        <taxon>Bacteria</taxon>
        <taxon>Bacillati</taxon>
        <taxon>Actinomycetota</taxon>
        <taxon>Actinomycetes</taxon>
        <taxon>Micromonosporales</taxon>
        <taxon>Micromonosporaceae</taxon>
        <taxon>Paractinoplanes</taxon>
    </lineage>
</organism>
<name>A0ABT1DTF4_9ACTN</name>
<dbReference type="GO" id="GO:0016787">
    <property type="term" value="F:hydrolase activity"/>
    <property type="evidence" value="ECO:0007669"/>
    <property type="project" value="UniProtKB-KW"/>
</dbReference>
<dbReference type="RefSeq" id="WP_253239872.1">
    <property type="nucleotide sequence ID" value="NZ_JAMYJR010000027.1"/>
</dbReference>
<keyword evidence="3" id="KW-1185">Reference proteome</keyword>
<evidence type="ECO:0000259" key="1">
    <source>
        <dbReference type="Pfam" id="PF06259"/>
    </source>
</evidence>
<protein>
    <submittedName>
        <fullName evidence="2">Alpha/beta hydrolase family protein</fullName>
    </submittedName>
</protein>